<dbReference type="SUPFAM" id="SSF53067">
    <property type="entry name" value="Actin-like ATPase domain"/>
    <property type="match status" value="1"/>
</dbReference>
<sequence>MSEETGWGRLDGSLLAVAVEVLRHGPLPRAELSRRLGLSPGSLTRLTRPLVDDGLLVEGGPELQRSTGRPSVPLDVRPTGVRFAGVKITADELFAVVTDLRASVLDRRTVALPGRSPDDVVRSVAAVVDDLARTHGPVAGIGVGIAGLVTEHRDVVVSPFLGWTGAVPLAALLGEATGVPVSVDNDVRALTAAEHWFGQGRGLHSFALVTIGAGVGCGLVVHDRQVCGARGRGGRIGHLPLVASAPGGPCDLGHPGCAQALLGTGGLTAAAAARLGHPVTHAELLGLAGAGDPGARTVLDDAARGLAQLVTAVTALSDPELVLISGEGAELLEVSRAAFDEEIARIGPGQDPVPVRIAPFGFTDWARGAAVVAVQDHVRGDAPVG</sequence>
<evidence type="ECO:0000313" key="3">
    <source>
        <dbReference type="Proteomes" id="UP000291591"/>
    </source>
</evidence>
<dbReference type="Gene3D" id="1.10.10.10">
    <property type="entry name" value="Winged helix-like DNA-binding domain superfamily/Winged helix DNA-binding domain"/>
    <property type="match status" value="1"/>
</dbReference>
<proteinExistence type="inferred from homology"/>
<dbReference type="Proteomes" id="UP000291591">
    <property type="component" value="Unassembled WGS sequence"/>
</dbReference>
<dbReference type="InterPro" id="IPR049874">
    <property type="entry name" value="ROK_cs"/>
</dbReference>
<protein>
    <submittedName>
        <fullName evidence="2">Putative NBD/HSP70 family sugar kinase</fullName>
    </submittedName>
</protein>
<dbReference type="PANTHER" id="PTHR18964">
    <property type="entry name" value="ROK (REPRESSOR, ORF, KINASE) FAMILY"/>
    <property type="match status" value="1"/>
</dbReference>
<dbReference type="SUPFAM" id="SSF46785">
    <property type="entry name" value="Winged helix' DNA-binding domain"/>
    <property type="match status" value="1"/>
</dbReference>
<evidence type="ECO:0000313" key="2">
    <source>
        <dbReference type="EMBL" id="RZT86585.1"/>
    </source>
</evidence>
<dbReference type="GO" id="GO:0016301">
    <property type="term" value="F:kinase activity"/>
    <property type="evidence" value="ECO:0007669"/>
    <property type="project" value="UniProtKB-KW"/>
</dbReference>
<comment type="similarity">
    <text evidence="1">Belongs to the ROK (NagC/XylR) family.</text>
</comment>
<organism evidence="2 3">
    <name type="scientific">Pseudonocardia sediminis</name>
    <dbReference type="NCBI Taxonomy" id="1397368"/>
    <lineage>
        <taxon>Bacteria</taxon>
        <taxon>Bacillati</taxon>
        <taxon>Actinomycetota</taxon>
        <taxon>Actinomycetes</taxon>
        <taxon>Pseudonocardiales</taxon>
        <taxon>Pseudonocardiaceae</taxon>
        <taxon>Pseudonocardia</taxon>
    </lineage>
</organism>
<name>A0A4Q7UXS4_PSEST</name>
<dbReference type="InterPro" id="IPR000600">
    <property type="entry name" value="ROK"/>
</dbReference>
<gene>
    <name evidence="2" type="ORF">EV383_3482</name>
</gene>
<reference evidence="2 3" key="1">
    <citation type="submission" date="2019-02" db="EMBL/GenBank/DDBJ databases">
        <title>Sequencing the genomes of 1000 actinobacteria strains.</title>
        <authorList>
            <person name="Klenk H.-P."/>
        </authorList>
    </citation>
    <scope>NUCLEOTIDE SEQUENCE [LARGE SCALE GENOMIC DNA]</scope>
    <source>
        <strain evidence="2 3">DSM 45779</strain>
    </source>
</reference>
<accession>A0A4Q7UXS4</accession>
<keyword evidence="2" id="KW-0808">Transferase</keyword>
<comment type="caution">
    <text evidence="2">The sequence shown here is derived from an EMBL/GenBank/DDBJ whole genome shotgun (WGS) entry which is preliminary data.</text>
</comment>
<dbReference type="EMBL" id="SHKL01000001">
    <property type="protein sequence ID" value="RZT86585.1"/>
    <property type="molecule type" value="Genomic_DNA"/>
</dbReference>
<dbReference type="Gene3D" id="3.30.420.40">
    <property type="match status" value="2"/>
</dbReference>
<dbReference type="InterPro" id="IPR043129">
    <property type="entry name" value="ATPase_NBD"/>
</dbReference>
<dbReference type="Pfam" id="PF13412">
    <property type="entry name" value="HTH_24"/>
    <property type="match status" value="1"/>
</dbReference>
<keyword evidence="3" id="KW-1185">Reference proteome</keyword>
<dbReference type="PANTHER" id="PTHR18964:SF149">
    <property type="entry name" value="BIFUNCTIONAL UDP-N-ACETYLGLUCOSAMINE 2-EPIMERASE_N-ACETYLMANNOSAMINE KINASE"/>
    <property type="match status" value="1"/>
</dbReference>
<evidence type="ECO:0000256" key="1">
    <source>
        <dbReference type="ARBA" id="ARBA00006479"/>
    </source>
</evidence>
<dbReference type="PROSITE" id="PS01125">
    <property type="entry name" value="ROK"/>
    <property type="match status" value="1"/>
</dbReference>
<dbReference type="OrthoDB" id="3464494at2"/>
<dbReference type="Pfam" id="PF00480">
    <property type="entry name" value="ROK"/>
    <property type="match status" value="1"/>
</dbReference>
<dbReference type="AlphaFoldDB" id="A0A4Q7UXS4"/>
<dbReference type="InterPro" id="IPR036390">
    <property type="entry name" value="WH_DNA-bd_sf"/>
</dbReference>
<keyword evidence="2" id="KW-0418">Kinase</keyword>
<dbReference type="InterPro" id="IPR036388">
    <property type="entry name" value="WH-like_DNA-bd_sf"/>
</dbReference>